<gene>
    <name evidence="16" type="primary">hepacam2</name>
</gene>
<keyword evidence="4 13" id="KW-0732">Signal</keyword>
<evidence type="ECO:0000256" key="12">
    <source>
        <dbReference type="SAM" id="Phobius"/>
    </source>
</evidence>
<dbReference type="Pfam" id="PF13927">
    <property type="entry name" value="Ig_3"/>
    <property type="match status" value="1"/>
</dbReference>
<dbReference type="Proteomes" id="UP000515152">
    <property type="component" value="Chromosome 19"/>
</dbReference>
<dbReference type="InterPro" id="IPR052280">
    <property type="entry name" value="HEPACAM_domain"/>
</dbReference>
<dbReference type="RefSeq" id="XP_031442597.1">
    <property type="nucleotide sequence ID" value="XM_031586737.1"/>
</dbReference>
<sequence length="459" mass="51734">MKPIRSLALLLICSSVFVLSDPHTSSAFVRTLTLHGTKGEPLTLPVMTRFPLVGVDIQGTWSKTAPVHSHLVSFENGRFIVTRHFSQRISLNLSDATLRIHRLDESAEGLYKLELNIELPEANREMQVLRVHEMVRVFVDVPVSTPTIEKSPAYEVIEDRDNVTWTCSVANGTRVHYQWLKDNLPIRPDERHIFSSINDTLVVSPVRKGDIGRYACLVRNHISQKQSRSMELDIYYGPYNLAIRSHQGLQTGEVFMVDPGELVLFDCSADSNPPNSFVWISKIGNKTEVVMTGPRFEVTSYELAQANYFAVRAFNNATQKEDEAQFTLVVASSGKQPFTQKENFLSPLAAIALCSLLIISVCMLVAFKRTCHPRQVIITMKDTLSKRPITEQKRLHRSGHEDATEDFGIYEFVAIPGRMDSTQVSCRSLAHPESTQDLHTTIYDVIRRVPETPTLSLLP</sequence>
<dbReference type="PANTHER" id="PTHR44888:SF1">
    <property type="entry name" value="HEPACAM FAMILY MEMBER 2"/>
    <property type="match status" value="1"/>
</dbReference>
<evidence type="ECO:0000256" key="5">
    <source>
        <dbReference type="ARBA" id="ARBA00022989"/>
    </source>
</evidence>
<evidence type="ECO:0000313" key="15">
    <source>
        <dbReference type="Proteomes" id="UP000515152"/>
    </source>
</evidence>
<dbReference type="CTD" id="253012"/>
<dbReference type="Gene3D" id="2.60.40.10">
    <property type="entry name" value="Immunoglobulins"/>
    <property type="match status" value="2"/>
</dbReference>
<evidence type="ECO:0000256" key="10">
    <source>
        <dbReference type="ARBA" id="ARBA00023319"/>
    </source>
</evidence>
<evidence type="ECO:0000256" key="8">
    <source>
        <dbReference type="ARBA" id="ARBA00023180"/>
    </source>
</evidence>
<reference evidence="16" key="1">
    <citation type="submission" date="2025-08" db="UniProtKB">
        <authorList>
            <consortium name="RefSeq"/>
        </authorList>
    </citation>
    <scope>IDENTIFICATION</scope>
</reference>
<dbReference type="InterPro" id="IPR013783">
    <property type="entry name" value="Ig-like_fold"/>
</dbReference>
<keyword evidence="9" id="KW-0131">Cell cycle</keyword>
<keyword evidence="7" id="KW-1015">Disulfide bond</keyword>
<evidence type="ECO:0000256" key="9">
    <source>
        <dbReference type="ARBA" id="ARBA00023306"/>
    </source>
</evidence>
<proteinExistence type="predicted"/>
<evidence type="ECO:0000256" key="6">
    <source>
        <dbReference type="ARBA" id="ARBA00023136"/>
    </source>
</evidence>
<accession>A0A6P8H4H8</accession>
<dbReference type="SMART" id="SM00408">
    <property type="entry name" value="IGc2"/>
    <property type="match status" value="1"/>
</dbReference>
<evidence type="ECO:0000256" key="1">
    <source>
        <dbReference type="ARBA" id="ARBA00004496"/>
    </source>
</evidence>
<feature type="chain" id="PRO_5027718039" evidence="13">
    <location>
        <begin position="21"/>
        <end position="459"/>
    </location>
</feature>
<evidence type="ECO:0000256" key="2">
    <source>
        <dbReference type="ARBA" id="ARBA00022490"/>
    </source>
</evidence>
<protein>
    <submittedName>
        <fullName evidence="16">HEPACAM family member 2</fullName>
    </submittedName>
</protein>
<dbReference type="PANTHER" id="PTHR44888">
    <property type="entry name" value="HEPACAM FAMILY MEMBER 2-RELATED"/>
    <property type="match status" value="1"/>
</dbReference>
<evidence type="ECO:0000256" key="13">
    <source>
        <dbReference type="SAM" id="SignalP"/>
    </source>
</evidence>
<keyword evidence="8" id="KW-0325">Glycoprotein</keyword>
<dbReference type="GO" id="GO:0005737">
    <property type="term" value="C:cytoplasm"/>
    <property type="evidence" value="ECO:0007669"/>
    <property type="project" value="UniProtKB-SubCell"/>
</dbReference>
<keyword evidence="6 12" id="KW-0472">Membrane</keyword>
<evidence type="ECO:0000313" key="16">
    <source>
        <dbReference type="RefSeq" id="XP_031442597.1"/>
    </source>
</evidence>
<dbReference type="SUPFAM" id="SSF48726">
    <property type="entry name" value="Immunoglobulin"/>
    <property type="match status" value="1"/>
</dbReference>
<evidence type="ECO:0000259" key="14">
    <source>
        <dbReference type="PROSITE" id="PS50835"/>
    </source>
</evidence>
<dbReference type="InterPro" id="IPR007110">
    <property type="entry name" value="Ig-like_dom"/>
</dbReference>
<dbReference type="SMART" id="SM00409">
    <property type="entry name" value="IG"/>
    <property type="match status" value="3"/>
</dbReference>
<keyword evidence="15" id="KW-1185">Reference proteome</keyword>
<evidence type="ECO:0000256" key="7">
    <source>
        <dbReference type="ARBA" id="ARBA00023157"/>
    </source>
</evidence>
<dbReference type="InterPro" id="IPR003598">
    <property type="entry name" value="Ig_sub2"/>
</dbReference>
<feature type="signal peptide" evidence="13">
    <location>
        <begin position="1"/>
        <end position="20"/>
    </location>
</feature>
<evidence type="ECO:0000256" key="4">
    <source>
        <dbReference type="ARBA" id="ARBA00022729"/>
    </source>
</evidence>
<dbReference type="AlphaFoldDB" id="A0A6P8H4H8"/>
<evidence type="ECO:0000256" key="3">
    <source>
        <dbReference type="ARBA" id="ARBA00022692"/>
    </source>
</evidence>
<dbReference type="InterPro" id="IPR003599">
    <property type="entry name" value="Ig_sub"/>
</dbReference>
<evidence type="ECO:0000256" key="11">
    <source>
        <dbReference type="ARBA" id="ARBA00046288"/>
    </source>
</evidence>
<dbReference type="OrthoDB" id="9872799at2759"/>
<dbReference type="GeneID" id="105901995"/>
<comment type="subcellular location">
    <subcellularLocation>
        <location evidence="1">Cytoplasm</location>
    </subcellularLocation>
    <subcellularLocation>
        <location evidence="11">Endomembrane system</location>
        <topology evidence="11">Single-pass type I membrane protein</topology>
    </subcellularLocation>
</comment>
<keyword evidence="2" id="KW-0963">Cytoplasm</keyword>
<dbReference type="InterPro" id="IPR036179">
    <property type="entry name" value="Ig-like_dom_sf"/>
</dbReference>
<dbReference type="PROSITE" id="PS50835">
    <property type="entry name" value="IG_LIKE"/>
    <property type="match status" value="1"/>
</dbReference>
<keyword evidence="10" id="KW-0393">Immunoglobulin domain</keyword>
<keyword evidence="3 12" id="KW-0812">Transmembrane</keyword>
<keyword evidence="5 12" id="KW-1133">Transmembrane helix</keyword>
<feature type="domain" description="Ig-like" evidence="14">
    <location>
        <begin position="146"/>
        <end position="233"/>
    </location>
</feature>
<dbReference type="KEGG" id="char:105901995"/>
<feature type="transmembrane region" description="Helical" evidence="12">
    <location>
        <begin position="344"/>
        <end position="367"/>
    </location>
</feature>
<organism evidence="15 16">
    <name type="scientific">Clupea harengus</name>
    <name type="common">Atlantic herring</name>
    <dbReference type="NCBI Taxonomy" id="7950"/>
    <lineage>
        <taxon>Eukaryota</taxon>
        <taxon>Metazoa</taxon>
        <taxon>Chordata</taxon>
        <taxon>Craniata</taxon>
        <taxon>Vertebrata</taxon>
        <taxon>Euteleostomi</taxon>
        <taxon>Actinopterygii</taxon>
        <taxon>Neopterygii</taxon>
        <taxon>Teleostei</taxon>
        <taxon>Clupei</taxon>
        <taxon>Clupeiformes</taxon>
        <taxon>Clupeoidei</taxon>
        <taxon>Clupeidae</taxon>
        <taxon>Clupea</taxon>
    </lineage>
</organism>
<name>A0A6P8H4H8_CLUHA</name>
<dbReference type="GO" id="GO:0012505">
    <property type="term" value="C:endomembrane system"/>
    <property type="evidence" value="ECO:0007669"/>
    <property type="project" value="UniProtKB-SubCell"/>
</dbReference>